<dbReference type="GO" id="GO:0032259">
    <property type="term" value="P:methylation"/>
    <property type="evidence" value="ECO:0007669"/>
    <property type="project" value="UniProtKB-KW"/>
</dbReference>
<evidence type="ECO:0000313" key="1">
    <source>
        <dbReference type="EMBL" id="MDR6290173.1"/>
    </source>
</evidence>
<keyword evidence="1" id="KW-0489">Methyltransferase</keyword>
<organism evidence="1 2">
    <name type="scientific">Inquilinus ginsengisoli</name>
    <dbReference type="NCBI Taxonomy" id="363840"/>
    <lineage>
        <taxon>Bacteria</taxon>
        <taxon>Pseudomonadati</taxon>
        <taxon>Pseudomonadota</taxon>
        <taxon>Alphaproteobacteria</taxon>
        <taxon>Rhodospirillales</taxon>
        <taxon>Rhodospirillaceae</taxon>
        <taxon>Inquilinus</taxon>
    </lineage>
</organism>
<accession>A0ABU1JNI2</accession>
<dbReference type="CDD" id="cd02440">
    <property type="entry name" value="AdoMet_MTases"/>
    <property type="match status" value="1"/>
</dbReference>
<dbReference type="PANTHER" id="PTHR43861">
    <property type="entry name" value="TRANS-ACONITATE 2-METHYLTRANSFERASE-RELATED"/>
    <property type="match status" value="1"/>
</dbReference>
<gene>
    <name evidence="1" type="ORF">E9232_002694</name>
</gene>
<dbReference type="RefSeq" id="WP_309794627.1">
    <property type="nucleotide sequence ID" value="NZ_JAVDPW010000004.1"/>
</dbReference>
<reference evidence="1 2" key="1">
    <citation type="submission" date="2023-07" db="EMBL/GenBank/DDBJ databases">
        <title>Sorghum-associated microbial communities from plants grown in Nebraska, USA.</title>
        <authorList>
            <person name="Schachtman D."/>
        </authorList>
    </citation>
    <scope>NUCLEOTIDE SEQUENCE [LARGE SCALE GENOMIC DNA]</scope>
    <source>
        <strain evidence="1 2">584</strain>
    </source>
</reference>
<keyword evidence="2" id="KW-1185">Reference proteome</keyword>
<dbReference type="Gene3D" id="3.40.50.150">
    <property type="entry name" value="Vaccinia Virus protein VP39"/>
    <property type="match status" value="1"/>
</dbReference>
<name>A0ABU1JNI2_9PROT</name>
<protein>
    <submittedName>
        <fullName evidence="1">SAM-dependent methyltransferase</fullName>
    </submittedName>
</protein>
<evidence type="ECO:0000313" key="2">
    <source>
        <dbReference type="Proteomes" id="UP001262410"/>
    </source>
</evidence>
<keyword evidence="1" id="KW-0808">Transferase</keyword>
<dbReference type="GO" id="GO:0008168">
    <property type="term" value="F:methyltransferase activity"/>
    <property type="evidence" value="ECO:0007669"/>
    <property type="project" value="UniProtKB-KW"/>
</dbReference>
<dbReference type="InterPro" id="IPR029063">
    <property type="entry name" value="SAM-dependent_MTases_sf"/>
</dbReference>
<dbReference type="Pfam" id="PF13489">
    <property type="entry name" value="Methyltransf_23"/>
    <property type="match status" value="1"/>
</dbReference>
<proteinExistence type="predicted"/>
<sequence>MINGTISRACFICGSHDGETVFQTAIDVCGLGHVTFGMRCCSGCGMTLQDPAVSPETMMRQYSTFSNYTAFGDGEPPLNPTARRMLELVRIEGIKPGRMYDVGAATGSMLWHFRKQGWAVAGCDLSPKAVEQARDRNDIAMDLGSGEESLPQRGNQDLITFSHVLEHVYDPVETLNLVHEALAPGGLLMFEVPCLAAPEINPPGFFMMEHVNYFDEVTIGNLLKRIGFDVLQAPINTSLEYYCYPVITVLARKQAPQPDAAIVNAHGKNMAFHRAFAAVEQGRWDAADAKLHAALAPGEEVYVWGAGLHTSTLLERTSLNTRTRVRAITDRDPQKHGHTLGPHRVIAPAEVLADSRKIVLSSFQSEGNIAEGLLRQGIPEERIVRPHGRSPSV</sequence>
<dbReference type="EMBL" id="JAVDPW010000004">
    <property type="protein sequence ID" value="MDR6290173.1"/>
    <property type="molecule type" value="Genomic_DNA"/>
</dbReference>
<dbReference type="SUPFAM" id="SSF53335">
    <property type="entry name" value="S-adenosyl-L-methionine-dependent methyltransferases"/>
    <property type="match status" value="1"/>
</dbReference>
<comment type="caution">
    <text evidence="1">The sequence shown here is derived from an EMBL/GenBank/DDBJ whole genome shotgun (WGS) entry which is preliminary data.</text>
</comment>
<dbReference type="Proteomes" id="UP001262410">
    <property type="component" value="Unassembled WGS sequence"/>
</dbReference>